<keyword evidence="3" id="KW-0238">DNA-binding</keyword>
<dbReference type="InterPro" id="IPR000847">
    <property type="entry name" value="LysR_HTH_N"/>
</dbReference>
<dbReference type="RefSeq" id="WP_075146861.1">
    <property type="nucleotide sequence ID" value="NZ_CP018839.1"/>
</dbReference>
<organism evidence="5 6">
    <name type="scientific">Thauera chlorobenzoica</name>
    <dbReference type="NCBI Taxonomy" id="96773"/>
    <lineage>
        <taxon>Bacteria</taxon>
        <taxon>Pseudomonadati</taxon>
        <taxon>Pseudomonadota</taxon>
        <taxon>Betaproteobacteria</taxon>
        <taxon>Rhodocyclales</taxon>
        <taxon>Zoogloeaceae</taxon>
        <taxon>Thauera</taxon>
    </lineage>
</organism>
<name>A0A1H5WC12_9RHOO</name>
<dbReference type="PANTHER" id="PTHR30346">
    <property type="entry name" value="TRANSCRIPTIONAL DUAL REGULATOR HCAR-RELATED"/>
    <property type="match status" value="1"/>
</dbReference>
<dbReference type="STRING" id="96773.Tchl_0343"/>
<dbReference type="FunFam" id="1.10.10.10:FF:000001">
    <property type="entry name" value="LysR family transcriptional regulator"/>
    <property type="match status" value="1"/>
</dbReference>
<dbReference type="PROSITE" id="PS50931">
    <property type="entry name" value="HTH_LYSR"/>
    <property type="match status" value="1"/>
</dbReference>
<dbReference type="GO" id="GO:0003700">
    <property type="term" value="F:DNA-binding transcription factor activity"/>
    <property type="evidence" value="ECO:0007669"/>
    <property type="project" value="InterPro"/>
</dbReference>
<proteinExistence type="inferred from homology"/>
<dbReference type="SUPFAM" id="SSF46785">
    <property type="entry name" value="Winged helix' DNA-binding domain"/>
    <property type="match status" value="1"/>
</dbReference>
<keyword evidence="6" id="KW-1185">Reference proteome</keyword>
<protein>
    <submittedName>
        <fullName evidence="5">LysR family transcriptional regulator</fullName>
    </submittedName>
</protein>
<evidence type="ECO:0000256" key="2">
    <source>
        <dbReference type="ARBA" id="ARBA00023015"/>
    </source>
</evidence>
<accession>A0A1H5WC12</accession>
<dbReference type="Pfam" id="PF00126">
    <property type="entry name" value="HTH_1"/>
    <property type="match status" value="1"/>
</dbReference>
<comment type="similarity">
    <text evidence="1">Belongs to the LysR transcriptional regulatory family.</text>
</comment>
<dbReference type="GO" id="GO:0003677">
    <property type="term" value="F:DNA binding"/>
    <property type="evidence" value="ECO:0007669"/>
    <property type="project" value="UniProtKB-KW"/>
</dbReference>
<dbReference type="GO" id="GO:0032993">
    <property type="term" value="C:protein-DNA complex"/>
    <property type="evidence" value="ECO:0007669"/>
    <property type="project" value="TreeGrafter"/>
</dbReference>
<dbReference type="OrthoDB" id="5292387at2"/>
<dbReference type="AlphaFoldDB" id="A0A1H5WC12"/>
<evidence type="ECO:0000256" key="1">
    <source>
        <dbReference type="ARBA" id="ARBA00009437"/>
    </source>
</evidence>
<reference evidence="5 6" key="1">
    <citation type="submission" date="2016-12" db="EMBL/GenBank/DDBJ databases">
        <title>Complete genome sequence of Thauera chlorobenzoica, a Betaproteobacterium degrading haloaromatics anaerobically to CO2 and halides.</title>
        <authorList>
            <person name="Goris T."/>
            <person name="Mergelsberg M."/>
            <person name="Boll M."/>
        </authorList>
    </citation>
    <scope>NUCLEOTIDE SEQUENCE [LARGE SCALE GENOMIC DNA]</scope>
    <source>
        <strain evidence="5 6">3CB1</strain>
    </source>
</reference>
<dbReference type="Pfam" id="PF03466">
    <property type="entry name" value="LysR_substrate"/>
    <property type="match status" value="1"/>
</dbReference>
<dbReference type="PANTHER" id="PTHR30346:SF0">
    <property type="entry name" value="HCA OPERON TRANSCRIPTIONAL ACTIVATOR HCAR"/>
    <property type="match status" value="1"/>
</dbReference>
<dbReference type="CDD" id="cd08414">
    <property type="entry name" value="PBP2_LTTR_aromatics_like"/>
    <property type="match status" value="1"/>
</dbReference>
<evidence type="ECO:0000313" key="6">
    <source>
        <dbReference type="Proteomes" id="UP000185739"/>
    </source>
</evidence>
<dbReference type="Proteomes" id="UP000185739">
    <property type="component" value="Chromosome"/>
</dbReference>
<evidence type="ECO:0000256" key="3">
    <source>
        <dbReference type="ARBA" id="ARBA00023125"/>
    </source>
</evidence>
<dbReference type="EMBL" id="CP018839">
    <property type="protein sequence ID" value="APR03216.1"/>
    <property type="molecule type" value="Genomic_DNA"/>
</dbReference>
<keyword evidence="4" id="KW-0804">Transcription</keyword>
<dbReference type="InterPro" id="IPR005119">
    <property type="entry name" value="LysR_subst-bd"/>
</dbReference>
<evidence type="ECO:0000313" key="5">
    <source>
        <dbReference type="EMBL" id="APR03216.1"/>
    </source>
</evidence>
<dbReference type="Gene3D" id="3.40.190.10">
    <property type="entry name" value="Periplasmic binding protein-like II"/>
    <property type="match status" value="2"/>
</dbReference>
<dbReference type="SUPFAM" id="SSF53850">
    <property type="entry name" value="Periplasmic binding protein-like II"/>
    <property type="match status" value="1"/>
</dbReference>
<dbReference type="InterPro" id="IPR036388">
    <property type="entry name" value="WH-like_DNA-bd_sf"/>
</dbReference>
<evidence type="ECO:0000256" key="4">
    <source>
        <dbReference type="ARBA" id="ARBA00023163"/>
    </source>
</evidence>
<keyword evidence="2" id="KW-0805">Transcription regulation</keyword>
<dbReference type="KEGG" id="tcl:Tchl_0343"/>
<dbReference type="PRINTS" id="PR00039">
    <property type="entry name" value="HTHLYSR"/>
</dbReference>
<gene>
    <name evidence="5" type="ORF">Tchl_0343</name>
</gene>
<dbReference type="InterPro" id="IPR036390">
    <property type="entry name" value="WH_DNA-bd_sf"/>
</dbReference>
<sequence>MELRHLRCFTVLAEELHFTRAAERLHIEQSPLSRTIKELEEDLGVLLFDRDRRGTKLTQAGSVFLQDVRRVFTTLEQARENVRAIAAGYHGSLRIAVSDGAAGPKLSAFLARCREDLPEVEVRISETPLSEQCHGLRNGSLHLGFAYADEVGVDIIAEPIWQEPLVLAIPSRHPLLAFKSVPLEELARYPLLMCDTNECESFNRALQRILRKIDVEPIVAETVISRDMMFTLVAAGYGIGFTTATKLAVCGHLDVISRPLDTDAAFITTYLLRSESSSTPTYLDEFVARLHALTETEDDTSAPGTSAL</sequence>
<dbReference type="Gene3D" id="1.10.10.10">
    <property type="entry name" value="Winged helix-like DNA-binding domain superfamily/Winged helix DNA-binding domain"/>
    <property type="match status" value="1"/>
</dbReference>